<keyword evidence="2" id="KW-1185">Reference proteome</keyword>
<proteinExistence type="predicted"/>
<dbReference type="OrthoDB" id="2434851at2759"/>
<sequence>MNEKYNFSFKCPHCHAPIQAADFTQDHFTVAYLQEYFQTKETEYKSQLLLKMGQEIENFPLFQQLKAENEKLKLVVEGYKLGSSKSSKEKGEDLEKHILEKLQETYNGTDKIAKITHLGDKADFAQEIWQGKEVVGKIIYEVKNVDK</sequence>
<gene>
    <name evidence="1" type="ORF">POCULU_LOCUS7622</name>
</gene>
<comment type="caution">
    <text evidence="1">The sequence shown here is derived from an EMBL/GenBank/DDBJ whole genome shotgun (WGS) entry which is preliminary data.</text>
</comment>
<dbReference type="Proteomes" id="UP000789572">
    <property type="component" value="Unassembled WGS sequence"/>
</dbReference>
<evidence type="ECO:0000313" key="2">
    <source>
        <dbReference type="Proteomes" id="UP000789572"/>
    </source>
</evidence>
<dbReference type="AlphaFoldDB" id="A0A9N9CMC1"/>
<name>A0A9N9CMC1_9GLOM</name>
<reference evidence="1" key="1">
    <citation type="submission" date="2021-06" db="EMBL/GenBank/DDBJ databases">
        <authorList>
            <person name="Kallberg Y."/>
            <person name="Tangrot J."/>
            <person name="Rosling A."/>
        </authorList>
    </citation>
    <scope>NUCLEOTIDE SEQUENCE</scope>
    <source>
        <strain evidence="1">IA702</strain>
    </source>
</reference>
<protein>
    <submittedName>
        <fullName evidence="1">9851_t:CDS:1</fullName>
    </submittedName>
</protein>
<accession>A0A9N9CMC1</accession>
<organism evidence="1 2">
    <name type="scientific">Paraglomus occultum</name>
    <dbReference type="NCBI Taxonomy" id="144539"/>
    <lineage>
        <taxon>Eukaryota</taxon>
        <taxon>Fungi</taxon>
        <taxon>Fungi incertae sedis</taxon>
        <taxon>Mucoromycota</taxon>
        <taxon>Glomeromycotina</taxon>
        <taxon>Glomeromycetes</taxon>
        <taxon>Paraglomerales</taxon>
        <taxon>Paraglomeraceae</taxon>
        <taxon>Paraglomus</taxon>
    </lineage>
</organism>
<dbReference type="InterPro" id="IPR019219">
    <property type="entry name" value="DUF2130"/>
</dbReference>
<evidence type="ECO:0000313" key="1">
    <source>
        <dbReference type="EMBL" id="CAG8604155.1"/>
    </source>
</evidence>
<dbReference type="EMBL" id="CAJVPJ010001805">
    <property type="protein sequence ID" value="CAG8604155.1"/>
    <property type="molecule type" value="Genomic_DNA"/>
</dbReference>
<dbReference type="Pfam" id="PF09903">
    <property type="entry name" value="DUF2130"/>
    <property type="match status" value="1"/>
</dbReference>